<reference evidence="1 3" key="1">
    <citation type="submission" date="2021-01" db="EMBL/GenBank/DDBJ databases">
        <title>Entomomonas sp. F2A isolated from a house cricket (Acheta domesticus).</title>
        <authorList>
            <person name="Spergser J."/>
            <person name="Busse H.-J."/>
        </authorList>
    </citation>
    <scope>NUCLEOTIDE SEQUENCE [LARGE SCALE GENOMIC DNA]</scope>
    <source>
        <strain evidence="1 3">F2A</strain>
    </source>
</reference>
<organism evidence="1 3">
    <name type="scientific">Entomomonas asaccharolytica</name>
    <dbReference type="NCBI Taxonomy" id="2785331"/>
    <lineage>
        <taxon>Bacteria</taxon>
        <taxon>Pseudomonadati</taxon>
        <taxon>Pseudomonadota</taxon>
        <taxon>Gammaproteobacteria</taxon>
        <taxon>Pseudomonadales</taxon>
        <taxon>Pseudomonadaceae</taxon>
        <taxon>Entomomonas</taxon>
    </lineage>
</organism>
<dbReference type="KEGG" id="eaz:JHT90_11810"/>
<dbReference type="Proteomes" id="UP000595278">
    <property type="component" value="Chromosome"/>
</dbReference>
<gene>
    <name evidence="1" type="ORF">JHT90_11510</name>
    <name evidence="2" type="ORF">JHT90_11810</name>
</gene>
<dbReference type="EMBL" id="CP067393">
    <property type="protein sequence ID" value="QQP85065.1"/>
    <property type="molecule type" value="Genomic_DNA"/>
</dbReference>
<evidence type="ECO:0000313" key="3">
    <source>
        <dbReference type="Proteomes" id="UP000595278"/>
    </source>
</evidence>
<dbReference type="AlphaFoldDB" id="A0A974RXM4"/>
<keyword evidence="3" id="KW-1185">Reference proteome</keyword>
<sequence>MAVTVDTVLNSNMQTVSEGISQARQTASRIRFSDYLGNVSRHNLSYQFNKPYIPPPSLSIDDLIPDGLDNDFIKWLDTEAEKLIDKYFPLLKCCLRTLPEEWLCKVISGEDPYGNSEQVFRAVWNQARDNAYKTAHIEKNQIYAEFSSRGFTLPMGAMVSAIAQVEENASDTISVANKEIMINEINVKLDLLKFAVEQAINLKIALLKAMADFYKLFMDMPNYQTRIAEAKANIYNAYYRALGSYYDNELGFERLKLTAATAQLDAGNTYEKLKIDAYRPDPSFNPAVARAAESFAQIAAAASNANSILVAQMETVSDD</sequence>
<evidence type="ECO:0000313" key="1">
    <source>
        <dbReference type="EMBL" id="QQP85009.1"/>
    </source>
</evidence>
<evidence type="ECO:0000313" key="2">
    <source>
        <dbReference type="EMBL" id="QQP85065.1"/>
    </source>
</evidence>
<dbReference type="KEGG" id="eaz:JHT90_11510"/>
<dbReference type="RefSeq" id="WP_201091089.1">
    <property type="nucleotide sequence ID" value="NZ_CP067393.1"/>
</dbReference>
<dbReference type="EMBL" id="CP067393">
    <property type="protein sequence ID" value="QQP85009.1"/>
    <property type="molecule type" value="Genomic_DNA"/>
</dbReference>
<protein>
    <submittedName>
        <fullName evidence="1">Uncharacterized protein</fullName>
    </submittedName>
</protein>
<name>A0A974RXM4_9GAMM</name>
<proteinExistence type="predicted"/>
<accession>A0A974RXM4</accession>